<dbReference type="Pfam" id="PF00004">
    <property type="entry name" value="AAA"/>
    <property type="match status" value="1"/>
</dbReference>
<evidence type="ECO:0000259" key="1">
    <source>
        <dbReference type="Pfam" id="PF00004"/>
    </source>
</evidence>
<protein>
    <recommendedName>
        <fullName evidence="1">ATPase AAA-type core domain-containing protein</fullName>
    </recommendedName>
</protein>
<dbReference type="PANTHER" id="PTHR46411:SF3">
    <property type="entry name" value="AAA+ ATPASE DOMAIN-CONTAINING PROTEIN"/>
    <property type="match status" value="1"/>
</dbReference>
<dbReference type="GO" id="GO:0016887">
    <property type="term" value="F:ATP hydrolysis activity"/>
    <property type="evidence" value="ECO:0007669"/>
    <property type="project" value="InterPro"/>
</dbReference>
<dbReference type="EMBL" id="PDXD01000114">
    <property type="protein sequence ID" value="RYN61311.1"/>
    <property type="molecule type" value="Genomic_DNA"/>
</dbReference>
<organism evidence="2 3">
    <name type="scientific">Alternaria alternata</name>
    <name type="common">Alternaria rot fungus</name>
    <name type="synonym">Torula alternata</name>
    <dbReference type="NCBI Taxonomy" id="5599"/>
    <lineage>
        <taxon>Eukaryota</taxon>
        <taxon>Fungi</taxon>
        <taxon>Dikarya</taxon>
        <taxon>Ascomycota</taxon>
        <taxon>Pezizomycotina</taxon>
        <taxon>Dothideomycetes</taxon>
        <taxon>Pleosporomycetidae</taxon>
        <taxon>Pleosporales</taxon>
        <taxon>Pleosporineae</taxon>
        <taxon>Pleosporaceae</taxon>
        <taxon>Alternaria</taxon>
        <taxon>Alternaria sect. Alternaria</taxon>
        <taxon>Alternaria alternata complex</taxon>
    </lineage>
</organism>
<evidence type="ECO:0000313" key="2">
    <source>
        <dbReference type="EMBL" id="RYN61311.1"/>
    </source>
</evidence>
<dbReference type="Gene3D" id="3.40.50.300">
    <property type="entry name" value="P-loop containing nucleotide triphosphate hydrolases"/>
    <property type="match status" value="1"/>
</dbReference>
<dbReference type="InterPro" id="IPR003959">
    <property type="entry name" value="ATPase_AAA_core"/>
</dbReference>
<comment type="caution">
    <text evidence="2">The sequence shown here is derived from an EMBL/GenBank/DDBJ whole genome shotgun (WGS) entry which is preliminary data.</text>
</comment>
<dbReference type="VEuPathDB" id="FungiDB:CC77DRAFT_1033606"/>
<evidence type="ECO:0000313" key="3">
    <source>
        <dbReference type="Proteomes" id="UP000291422"/>
    </source>
</evidence>
<accession>A0A4Q4MYC4</accession>
<dbReference type="SUPFAM" id="SSF52540">
    <property type="entry name" value="P-loop containing nucleoside triphosphate hydrolases"/>
    <property type="match status" value="1"/>
</dbReference>
<dbReference type="AlphaFoldDB" id="A0A4Q4MYC4"/>
<gene>
    <name evidence="2" type="ORF">AA0117_g13016</name>
</gene>
<sequence length="155" mass="17402">MTQCTNLGAFLLIDEADIFLEARNTQDPKRSAIVGEFLQKIEYHKGILFLTANGIGDLDEALYSRIDFSLTYNNLTSEGRGQVWRNFLKRSNVENFDISALSKLQLNGRQMKKTVNLASALAVHKEVSLTQEHLEIALKSQGHKSDQSTESVDID</sequence>
<proteinExistence type="predicted"/>
<dbReference type="PANTHER" id="PTHR46411">
    <property type="entry name" value="FAMILY ATPASE, PUTATIVE-RELATED"/>
    <property type="match status" value="1"/>
</dbReference>
<reference evidence="3" key="1">
    <citation type="journal article" date="2019" name="bioRxiv">
        <title>Genomics, evolutionary history and diagnostics of the Alternaria alternata species group including apple and Asian pear pathotypes.</title>
        <authorList>
            <person name="Armitage A.D."/>
            <person name="Cockerton H.M."/>
            <person name="Sreenivasaprasad S."/>
            <person name="Woodhall J.W."/>
            <person name="Lane C.R."/>
            <person name="Harrison R.J."/>
            <person name="Clarkson J.P."/>
        </authorList>
    </citation>
    <scope>NUCLEOTIDE SEQUENCE [LARGE SCALE GENOMIC DNA]</scope>
    <source>
        <strain evidence="3">FERA 1177</strain>
    </source>
</reference>
<dbReference type="InterPro" id="IPR027417">
    <property type="entry name" value="P-loop_NTPase"/>
</dbReference>
<feature type="domain" description="ATPase AAA-type core" evidence="1">
    <location>
        <begin position="9"/>
        <end position="70"/>
    </location>
</feature>
<name>A0A4Q4MYC4_ALTAL</name>
<dbReference type="Proteomes" id="UP000291422">
    <property type="component" value="Unassembled WGS sequence"/>
</dbReference>
<dbReference type="GO" id="GO:0005524">
    <property type="term" value="F:ATP binding"/>
    <property type="evidence" value="ECO:0007669"/>
    <property type="project" value="InterPro"/>
</dbReference>